<proteinExistence type="inferred from homology"/>
<name>A0AAV3RKW8_LITER</name>
<protein>
    <recommendedName>
        <fullName evidence="7">AAA+ ATPase domain-containing protein</fullName>
    </recommendedName>
</protein>
<comment type="catalytic activity">
    <reaction evidence="5">
        <text>ATP + H2O = ADP + phosphate + H(+)</text>
        <dbReference type="Rhea" id="RHEA:13065"/>
        <dbReference type="ChEBI" id="CHEBI:15377"/>
        <dbReference type="ChEBI" id="CHEBI:15378"/>
        <dbReference type="ChEBI" id="CHEBI:30616"/>
        <dbReference type="ChEBI" id="CHEBI:43474"/>
        <dbReference type="ChEBI" id="CHEBI:456216"/>
    </reaction>
</comment>
<dbReference type="InterPro" id="IPR027417">
    <property type="entry name" value="P-loop_NTPase"/>
</dbReference>
<evidence type="ECO:0000313" key="9">
    <source>
        <dbReference type="Proteomes" id="UP001454036"/>
    </source>
</evidence>
<dbReference type="PANTHER" id="PTHR23070">
    <property type="entry name" value="BCS1 AAA-TYPE ATPASE"/>
    <property type="match status" value="1"/>
</dbReference>
<dbReference type="Pfam" id="PF25568">
    <property type="entry name" value="AAA_lid_At3g28540"/>
    <property type="match status" value="1"/>
</dbReference>
<gene>
    <name evidence="8" type="ORF">LIER_28989</name>
</gene>
<comment type="similarity">
    <text evidence="2">Belongs to the AAA ATPase family. BCS1 subfamily.</text>
</comment>
<organism evidence="8 9">
    <name type="scientific">Lithospermum erythrorhizon</name>
    <name type="common">Purple gromwell</name>
    <name type="synonym">Lithospermum officinale var. erythrorhizon</name>
    <dbReference type="NCBI Taxonomy" id="34254"/>
    <lineage>
        <taxon>Eukaryota</taxon>
        <taxon>Viridiplantae</taxon>
        <taxon>Streptophyta</taxon>
        <taxon>Embryophyta</taxon>
        <taxon>Tracheophyta</taxon>
        <taxon>Spermatophyta</taxon>
        <taxon>Magnoliopsida</taxon>
        <taxon>eudicotyledons</taxon>
        <taxon>Gunneridae</taxon>
        <taxon>Pentapetalae</taxon>
        <taxon>asterids</taxon>
        <taxon>lamiids</taxon>
        <taxon>Boraginales</taxon>
        <taxon>Boraginaceae</taxon>
        <taxon>Boraginoideae</taxon>
        <taxon>Lithospermeae</taxon>
        <taxon>Lithospermum</taxon>
    </lineage>
</organism>
<feature type="transmembrane region" description="Helical" evidence="6">
    <location>
        <begin position="6"/>
        <end position="27"/>
    </location>
</feature>
<comment type="caution">
    <text evidence="8">The sequence shown here is derived from an EMBL/GenBank/DDBJ whole genome shotgun (WGS) entry which is preliminary data.</text>
</comment>
<dbReference type="InterPro" id="IPR025753">
    <property type="entry name" value="AAA_N_dom"/>
</dbReference>
<dbReference type="GO" id="GO:0005524">
    <property type="term" value="F:ATP binding"/>
    <property type="evidence" value="ECO:0007669"/>
    <property type="project" value="InterPro"/>
</dbReference>
<evidence type="ECO:0000256" key="3">
    <source>
        <dbReference type="ARBA" id="ARBA00022801"/>
    </source>
</evidence>
<accession>A0AAV3RKW8</accession>
<evidence type="ECO:0000256" key="2">
    <source>
        <dbReference type="ARBA" id="ARBA00007448"/>
    </source>
</evidence>
<keyword evidence="9" id="KW-1185">Reference proteome</keyword>
<dbReference type="InterPro" id="IPR050747">
    <property type="entry name" value="Mitochondrial_chaperone_BCS1"/>
</dbReference>
<feature type="domain" description="AAA+ ATPase" evidence="7">
    <location>
        <begin position="226"/>
        <end position="354"/>
    </location>
</feature>
<keyword evidence="4" id="KW-0460">Magnesium</keyword>
<dbReference type="SUPFAM" id="SSF52540">
    <property type="entry name" value="P-loop containing nucleoside triphosphate hydrolases"/>
    <property type="match status" value="1"/>
</dbReference>
<dbReference type="GO" id="GO:0016887">
    <property type="term" value="F:ATP hydrolysis activity"/>
    <property type="evidence" value="ECO:0007669"/>
    <property type="project" value="InterPro"/>
</dbReference>
<evidence type="ECO:0000256" key="1">
    <source>
        <dbReference type="ARBA" id="ARBA00001946"/>
    </source>
</evidence>
<evidence type="ECO:0000313" key="8">
    <source>
        <dbReference type="EMBL" id="GAA0175896.1"/>
    </source>
</evidence>
<evidence type="ECO:0000256" key="4">
    <source>
        <dbReference type="ARBA" id="ARBA00022842"/>
    </source>
</evidence>
<evidence type="ECO:0000259" key="7">
    <source>
        <dbReference type="SMART" id="SM00382"/>
    </source>
</evidence>
<dbReference type="GO" id="GO:0006950">
    <property type="term" value="P:response to stress"/>
    <property type="evidence" value="ECO:0007669"/>
    <property type="project" value="UniProtKB-ARBA"/>
</dbReference>
<dbReference type="Gene3D" id="3.40.50.300">
    <property type="entry name" value="P-loop containing nucleotide triphosphate hydrolases"/>
    <property type="match status" value="1"/>
</dbReference>
<keyword evidence="6" id="KW-1133">Transmembrane helix</keyword>
<dbReference type="Gene3D" id="6.10.280.40">
    <property type="match status" value="1"/>
</dbReference>
<sequence length="484" mass="55206">MVFFMFINSLILLISIVSLFIICRLFIYRTALIYVLRRWFRFIDEKIYAHQIFKVPEVNENGQQNHLFKKVQVYVNSLASVEDSDFTNLFSGENSSTDIILSLDDNQVVPDKFLGAKVSWVNGRENNGQRCFLLKMKRKDKRRILKPYLQHILTVVEGMNNKELKLFINNLTQSDQNIGRWRSFPFRHPSTMETMIMDVDLKNKVKSDLEMFIKSKQHYHKLGRIWKRNYLLYGPSGTGKSSFIAAMANFLKYDVYEVDLNRVKDDSDLKMLMVQINSKSLVVIEDLDRFICKKSSSLMSGSGVSLSGLLNFMDGMNNGDGKIMVFTMNNKDEIDPMVLRPGRIDVHIYFPLCDFSSFKSLAHSYLGIREHKLFPHVEEIIQSGAMISPAEISELMVANRNSPSRALKSVITALQLNLNGGGRVERRLSDSVASSPAISYTEENGIGGWKEGVPGLKKLYGMLKSKSSNKIGVFDCASSPMMER</sequence>
<dbReference type="SMART" id="SM00382">
    <property type="entry name" value="AAA"/>
    <property type="match status" value="1"/>
</dbReference>
<comment type="cofactor">
    <cofactor evidence="1">
        <name>Mg(2+)</name>
        <dbReference type="ChEBI" id="CHEBI:18420"/>
    </cofactor>
</comment>
<dbReference type="EMBL" id="BAABME010009832">
    <property type="protein sequence ID" value="GAA0175896.1"/>
    <property type="molecule type" value="Genomic_DNA"/>
</dbReference>
<dbReference type="Proteomes" id="UP001454036">
    <property type="component" value="Unassembled WGS sequence"/>
</dbReference>
<keyword evidence="6" id="KW-0472">Membrane</keyword>
<dbReference type="Pfam" id="PF00004">
    <property type="entry name" value="AAA"/>
    <property type="match status" value="1"/>
</dbReference>
<dbReference type="InterPro" id="IPR003593">
    <property type="entry name" value="AAA+_ATPase"/>
</dbReference>
<dbReference type="InterPro" id="IPR003959">
    <property type="entry name" value="ATPase_AAA_core"/>
</dbReference>
<dbReference type="InterPro" id="IPR058017">
    <property type="entry name" value="At3g28540-like_C"/>
</dbReference>
<dbReference type="Pfam" id="PF14363">
    <property type="entry name" value="AAA_assoc"/>
    <property type="match status" value="1"/>
</dbReference>
<keyword evidence="6" id="KW-0812">Transmembrane</keyword>
<evidence type="ECO:0000256" key="6">
    <source>
        <dbReference type="SAM" id="Phobius"/>
    </source>
</evidence>
<dbReference type="AlphaFoldDB" id="A0AAV3RKW8"/>
<reference evidence="8 9" key="1">
    <citation type="submission" date="2024-01" db="EMBL/GenBank/DDBJ databases">
        <title>The complete chloroplast genome sequence of Lithospermum erythrorhizon: insights into the phylogenetic relationship among Boraginaceae species and the maternal lineages of purple gromwells.</title>
        <authorList>
            <person name="Okada T."/>
            <person name="Watanabe K."/>
        </authorList>
    </citation>
    <scope>NUCLEOTIDE SEQUENCE [LARGE SCALE GENOMIC DNA]</scope>
</reference>
<keyword evidence="3" id="KW-0378">Hydrolase</keyword>
<evidence type="ECO:0000256" key="5">
    <source>
        <dbReference type="ARBA" id="ARBA00049360"/>
    </source>
</evidence>